<dbReference type="Gene3D" id="3.30.200.20">
    <property type="entry name" value="Phosphorylase Kinase, domain 1"/>
    <property type="match status" value="1"/>
</dbReference>
<dbReference type="AlphaFoldDB" id="A0A381N592"/>
<accession>A0A381N592</accession>
<proteinExistence type="predicted"/>
<dbReference type="InterPro" id="IPR011009">
    <property type="entry name" value="Kinase-like_dom_sf"/>
</dbReference>
<feature type="domain" description="Aminoglycoside phosphotransferase" evidence="1">
    <location>
        <begin position="17"/>
        <end position="246"/>
    </location>
</feature>
<reference evidence="2" key="1">
    <citation type="submission" date="2018-05" db="EMBL/GenBank/DDBJ databases">
        <authorList>
            <person name="Lanie J.A."/>
            <person name="Ng W.-L."/>
            <person name="Kazmierczak K.M."/>
            <person name="Andrzejewski T.M."/>
            <person name="Davidsen T.M."/>
            <person name="Wayne K.J."/>
            <person name="Tettelin H."/>
            <person name="Glass J.I."/>
            <person name="Rusch D."/>
            <person name="Podicherti R."/>
            <person name="Tsui H.-C.T."/>
            <person name="Winkler M.E."/>
        </authorList>
    </citation>
    <scope>NUCLEOTIDE SEQUENCE</scope>
</reference>
<dbReference type="Gene3D" id="3.90.1200.10">
    <property type="match status" value="1"/>
</dbReference>
<dbReference type="EMBL" id="UINC01000134">
    <property type="protein sequence ID" value="SUZ49772.1"/>
    <property type="molecule type" value="Genomic_DNA"/>
</dbReference>
<dbReference type="Pfam" id="PF01636">
    <property type="entry name" value="APH"/>
    <property type="match status" value="1"/>
</dbReference>
<evidence type="ECO:0000259" key="1">
    <source>
        <dbReference type="Pfam" id="PF01636"/>
    </source>
</evidence>
<gene>
    <name evidence="2" type="ORF">METZ01_LOCUS2626</name>
</gene>
<evidence type="ECO:0000313" key="2">
    <source>
        <dbReference type="EMBL" id="SUZ49772.1"/>
    </source>
</evidence>
<dbReference type="PANTHER" id="PTHR21310">
    <property type="entry name" value="AMINOGLYCOSIDE PHOSPHOTRANSFERASE-RELATED-RELATED"/>
    <property type="match status" value="1"/>
</dbReference>
<dbReference type="SUPFAM" id="SSF56112">
    <property type="entry name" value="Protein kinase-like (PK-like)"/>
    <property type="match status" value="1"/>
</dbReference>
<dbReference type="InterPro" id="IPR051678">
    <property type="entry name" value="AGP_Transferase"/>
</dbReference>
<dbReference type="InterPro" id="IPR002575">
    <property type="entry name" value="Aminoglycoside_PTrfase"/>
</dbReference>
<feature type="non-terminal residue" evidence="2">
    <location>
        <position position="1"/>
    </location>
</feature>
<sequence length="326" mass="37801">VHQFLEQSDLAAESDDFVPLTGDASNRRYVRVFPKASNSFVLAVYEQRFEYETLPFVTVSKLLHHLSVPVPEILEHVEALGILALEDLGDVTLQAHVGTGPATDHEALYGEAIDHIVTLQQHRPSKRTSTLLPFTVTFDAKKFLWELNYFLNYFVGAYRGIHLPPAHLEMLNLEFIKLSEELAEEPRILCHRDFHSRNLMLHQNQLYVIDFQDARMGPATYDLSSLLRDSYVDISEDTVNRLIGRYIEKMQIREDLSEFRCKFDTMALQRNLKALGTFGYQTAARRNPVYIQYIPRTIRYVRDTLLHYSKFSRLHDVLSTYMSDLK</sequence>
<organism evidence="2">
    <name type="scientific">marine metagenome</name>
    <dbReference type="NCBI Taxonomy" id="408172"/>
    <lineage>
        <taxon>unclassified sequences</taxon>
        <taxon>metagenomes</taxon>
        <taxon>ecological metagenomes</taxon>
    </lineage>
</organism>
<protein>
    <recommendedName>
        <fullName evidence="1">Aminoglycoside phosphotransferase domain-containing protein</fullName>
    </recommendedName>
</protein>
<name>A0A381N592_9ZZZZ</name>